<dbReference type="PROSITE" id="PS51257">
    <property type="entry name" value="PROKAR_LIPOPROTEIN"/>
    <property type="match status" value="1"/>
</dbReference>
<comment type="caution">
    <text evidence="2">The sequence shown here is derived from an EMBL/GenBank/DDBJ whole genome shotgun (WGS) entry which is preliminary data.</text>
</comment>
<accession>A0A7K0KKE5</accession>
<name>A0A7K0KKE5_9BACT</name>
<dbReference type="EMBL" id="VUNG01000064">
    <property type="protein sequence ID" value="MST85930.1"/>
    <property type="molecule type" value="Genomic_DNA"/>
</dbReference>
<keyword evidence="3" id="KW-1185">Reference proteome</keyword>
<protein>
    <recommendedName>
        <fullName evidence="4">Lipoprotein</fullName>
    </recommendedName>
</protein>
<dbReference type="Proteomes" id="UP000438914">
    <property type="component" value="Unassembled WGS sequence"/>
</dbReference>
<evidence type="ECO:0008006" key="4">
    <source>
        <dbReference type="Google" id="ProtNLM"/>
    </source>
</evidence>
<evidence type="ECO:0000313" key="3">
    <source>
        <dbReference type="Proteomes" id="UP000438914"/>
    </source>
</evidence>
<dbReference type="AlphaFoldDB" id="A0A7K0KKE5"/>
<organism evidence="2 3">
    <name type="scientific">Hallella mizrahii</name>
    <dbReference type="NCBI Taxonomy" id="2606637"/>
    <lineage>
        <taxon>Bacteria</taxon>
        <taxon>Pseudomonadati</taxon>
        <taxon>Bacteroidota</taxon>
        <taxon>Bacteroidia</taxon>
        <taxon>Bacteroidales</taxon>
        <taxon>Prevotellaceae</taxon>
        <taxon>Hallella</taxon>
    </lineage>
</organism>
<feature type="chain" id="PRO_5029872132" description="Lipoprotein" evidence="1">
    <location>
        <begin position="22"/>
        <end position="107"/>
    </location>
</feature>
<reference evidence="2 3" key="1">
    <citation type="submission" date="2019-08" db="EMBL/GenBank/DDBJ databases">
        <title>In-depth cultivation of the pig gut microbiome towards novel bacterial diversity and tailored functional studies.</title>
        <authorList>
            <person name="Wylensek D."/>
            <person name="Hitch T.C.A."/>
            <person name="Clavel T."/>
        </authorList>
    </citation>
    <scope>NUCLEOTIDE SEQUENCE [LARGE SCALE GENOMIC DNA]</scope>
    <source>
        <strain evidence="2 3">LKV-178-WT-2A</strain>
    </source>
</reference>
<evidence type="ECO:0000313" key="2">
    <source>
        <dbReference type="EMBL" id="MST85930.1"/>
    </source>
</evidence>
<keyword evidence="1" id="KW-0732">Signal</keyword>
<proteinExistence type="predicted"/>
<evidence type="ECO:0000256" key="1">
    <source>
        <dbReference type="SAM" id="SignalP"/>
    </source>
</evidence>
<gene>
    <name evidence="2" type="ORF">FYJ73_14865</name>
</gene>
<feature type="signal peptide" evidence="1">
    <location>
        <begin position="1"/>
        <end position="21"/>
    </location>
</feature>
<sequence length="107" mass="12243">MKKLPLIIFAFIAICSCNNLGQNNSAKENVDSTSYYDSIDSAMKAFDADIDRQIKQEDSIRLANLDKFEGEYKSDKTNETYTFNKDHTGTFVTGESTAYFEWKKIRS</sequence>
<dbReference type="RefSeq" id="WP_154535529.1">
    <property type="nucleotide sequence ID" value="NZ_VUNG01000064.1"/>
</dbReference>